<evidence type="ECO:0000256" key="12">
    <source>
        <dbReference type="RuleBase" id="RU361226"/>
    </source>
</evidence>
<evidence type="ECO:0000256" key="10">
    <source>
        <dbReference type="ARBA" id="ARBA00023136"/>
    </source>
</evidence>
<dbReference type="InterPro" id="IPR001433">
    <property type="entry name" value="OxRdtase_FAD/NAD-bd"/>
</dbReference>
<evidence type="ECO:0000256" key="5">
    <source>
        <dbReference type="ARBA" id="ARBA00022787"/>
    </source>
</evidence>
<dbReference type="SUPFAM" id="SSF63380">
    <property type="entry name" value="Riboflavin synthase domain-like"/>
    <property type="match status" value="1"/>
</dbReference>
<evidence type="ECO:0000259" key="15">
    <source>
        <dbReference type="PROSITE" id="PS51384"/>
    </source>
</evidence>
<evidence type="ECO:0000256" key="8">
    <source>
        <dbReference type="ARBA" id="ARBA00023002"/>
    </source>
</evidence>
<evidence type="ECO:0000256" key="9">
    <source>
        <dbReference type="ARBA" id="ARBA00023027"/>
    </source>
</evidence>
<comment type="subcellular location">
    <subcellularLocation>
        <location evidence="2">Mitochondrion outer membrane</location>
    </subcellularLocation>
</comment>
<evidence type="ECO:0000256" key="11">
    <source>
        <dbReference type="PIRSR" id="PIRSR601834-1"/>
    </source>
</evidence>
<dbReference type="Gene3D" id="3.40.50.80">
    <property type="entry name" value="Nucleotide-binding domain of ferredoxin-NADP reductase (FNR) module"/>
    <property type="match status" value="1"/>
</dbReference>
<proteinExistence type="inferred from homology"/>
<gene>
    <name evidence="16" type="ORF">HTEP1355_LOCUS9030</name>
</gene>
<organism evidence="16">
    <name type="scientific">Hemiselmis tepida</name>
    <dbReference type="NCBI Taxonomy" id="464990"/>
    <lineage>
        <taxon>Eukaryota</taxon>
        <taxon>Cryptophyceae</taxon>
        <taxon>Cryptomonadales</taxon>
        <taxon>Hemiselmidaceae</taxon>
        <taxon>Hemiselmis</taxon>
    </lineage>
</organism>
<dbReference type="InterPro" id="IPR017927">
    <property type="entry name" value="FAD-bd_FR_type"/>
</dbReference>
<evidence type="ECO:0000256" key="7">
    <source>
        <dbReference type="ARBA" id="ARBA00022989"/>
    </source>
</evidence>
<feature type="binding site" evidence="11">
    <location>
        <position position="147"/>
    </location>
    <ligand>
        <name>FAD</name>
        <dbReference type="ChEBI" id="CHEBI:57692"/>
    </ligand>
</feature>
<sequence>MDGDSGTLLAMAVAATAVVGGAIYWASTFSGKREVFLDKTRQKVVLSDKIQLSHDTFIFRFALPSKSMVLGLPVGKHFKVFAPSPKGSVAGKWNGLDDEEQSRDEIERKYTPTTSDDDLGRVDLVIKVYRPGKTYSPPRDRFPDGGKLSQYVDSLPIGGELEIQGPFGHIEYLGSGVFNVGRKDQEPVNSVGMVAGGTGITPMLQIAAAILKDPKDRTVIHLLFANQSEEDILVREMLEGLKKQHGKRFNLHYTLDRPPAKWSGYSGFVTDAMLSDCMPPPGGSCVLMCGPPIMIDKAVRPNLEKLGFKKTQIYAF</sequence>
<protein>
    <recommendedName>
        <fullName evidence="12">NADH-cytochrome b5 reductase</fullName>
        <ecNumber evidence="12">1.6.2.2</ecNumber>
    </recommendedName>
</protein>
<dbReference type="PRINTS" id="PR00371">
    <property type="entry name" value="FPNCR"/>
</dbReference>
<dbReference type="PANTHER" id="PTHR19370">
    <property type="entry name" value="NADH-CYTOCHROME B5 REDUCTASE"/>
    <property type="match status" value="1"/>
</dbReference>
<dbReference type="GO" id="GO:0071949">
    <property type="term" value="F:FAD binding"/>
    <property type="evidence" value="ECO:0007669"/>
    <property type="project" value="TreeGrafter"/>
</dbReference>
<evidence type="ECO:0000256" key="14">
    <source>
        <dbReference type="SAM" id="Phobius"/>
    </source>
</evidence>
<dbReference type="FunFam" id="3.40.50.80:FF:000019">
    <property type="entry name" value="NADH-cytochrome b5 reductase"/>
    <property type="match status" value="1"/>
</dbReference>
<dbReference type="PANTHER" id="PTHR19370:SF185">
    <property type="entry name" value="NADH-CYTOCHROME B5 REDUCTASE"/>
    <property type="match status" value="1"/>
</dbReference>
<keyword evidence="7 14" id="KW-1133">Transmembrane helix</keyword>
<dbReference type="InterPro" id="IPR001834">
    <property type="entry name" value="CBR-like"/>
</dbReference>
<dbReference type="InterPro" id="IPR008333">
    <property type="entry name" value="Cbr1-like_FAD-bd_dom"/>
</dbReference>
<feature type="binding site" evidence="11">
    <location>
        <position position="201"/>
    </location>
    <ligand>
        <name>FAD</name>
        <dbReference type="ChEBI" id="CHEBI:57692"/>
    </ligand>
</feature>
<feature type="binding site" evidence="11">
    <location>
        <position position="125"/>
    </location>
    <ligand>
        <name>FAD</name>
        <dbReference type="ChEBI" id="CHEBI:57692"/>
    </ligand>
</feature>
<evidence type="ECO:0000313" key="16">
    <source>
        <dbReference type="EMBL" id="CAD8795390.1"/>
    </source>
</evidence>
<evidence type="ECO:0000256" key="1">
    <source>
        <dbReference type="ARBA" id="ARBA00001974"/>
    </source>
</evidence>
<comment type="similarity">
    <text evidence="12">Belongs to the flavoprotein pyridine nucleotide cytochrome reductase family.</text>
</comment>
<dbReference type="CDD" id="cd06183">
    <property type="entry name" value="cyt_b5_reduct_like"/>
    <property type="match status" value="1"/>
</dbReference>
<feature type="region of interest" description="Disordered" evidence="13">
    <location>
        <begin position="92"/>
        <end position="113"/>
    </location>
</feature>
<accession>A0A7S0YZ56</accession>
<evidence type="ECO:0000256" key="4">
    <source>
        <dbReference type="ARBA" id="ARBA00022692"/>
    </source>
</evidence>
<keyword evidence="5" id="KW-1000">Mitochondrion outer membrane</keyword>
<dbReference type="InterPro" id="IPR001709">
    <property type="entry name" value="Flavoprot_Pyr_Nucl_cyt_Rdtase"/>
</dbReference>
<dbReference type="EMBL" id="HBFN01015580">
    <property type="protein sequence ID" value="CAD8795390.1"/>
    <property type="molecule type" value="Transcribed_RNA"/>
</dbReference>
<dbReference type="Gene3D" id="2.40.30.10">
    <property type="entry name" value="Translation factors"/>
    <property type="match status" value="1"/>
</dbReference>
<keyword evidence="6 11" id="KW-0274">FAD</keyword>
<evidence type="ECO:0000256" key="3">
    <source>
        <dbReference type="ARBA" id="ARBA00022630"/>
    </source>
</evidence>
<dbReference type="EC" id="1.6.2.2" evidence="12"/>
<dbReference type="Pfam" id="PF00970">
    <property type="entry name" value="FAD_binding_6"/>
    <property type="match status" value="1"/>
</dbReference>
<evidence type="ECO:0000256" key="2">
    <source>
        <dbReference type="ARBA" id="ARBA00004294"/>
    </source>
</evidence>
<dbReference type="InterPro" id="IPR039261">
    <property type="entry name" value="FNR_nucleotide-bd"/>
</dbReference>
<keyword evidence="9 12" id="KW-0520">NAD</keyword>
<dbReference type="GO" id="GO:0090524">
    <property type="term" value="F:cytochrome-b5 reductase activity, acting on NADH"/>
    <property type="evidence" value="ECO:0007669"/>
    <property type="project" value="UniProtKB-EC"/>
</dbReference>
<feature type="domain" description="FAD-binding FR-type" evidence="15">
    <location>
        <begin position="39"/>
        <end position="173"/>
    </location>
</feature>
<keyword evidence="4 14" id="KW-0812">Transmembrane</keyword>
<keyword evidence="10 14" id="KW-0472">Membrane</keyword>
<keyword evidence="3 11" id="KW-0285">Flavoprotein</keyword>
<reference evidence="16" key="1">
    <citation type="submission" date="2021-01" db="EMBL/GenBank/DDBJ databases">
        <authorList>
            <person name="Corre E."/>
            <person name="Pelletier E."/>
            <person name="Niang G."/>
            <person name="Scheremetjew M."/>
            <person name="Finn R."/>
            <person name="Kale V."/>
            <person name="Holt S."/>
            <person name="Cochrane G."/>
            <person name="Meng A."/>
            <person name="Brown T."/>
            <person name="Cohen L."/>
        </authorList>
    </citation>
    <scope>NUCLEOTIDE SEQUENCE</scope>
    <source>
        <strain evidence="16">CCMP443</strain>
    </source>
</reference>
<feature type="transmembrane region" description="Helical" evidence="14">
    <location>
        <begin position="6"/>
        <end position="26"/>
    </location>
</feature>
<dbReference type="Pfam" id="PF00175">
    <property type="entry name" value="NAD_binding_1"/>
    <property type="match status" value="1"/>
</dbReference>
<keyword evidence="8 12" id="KW-0560">Oxidoreductase</keyword>
<dbReference type="SUPFAM" id="SSF52343">
    <property type="entry name" value="Ferredoxin reductase-like, C-terminal NADP-linked domain"/>
    <property type="match status" value="1"/>
</dbReference>
<name>A0A7S0YZ56_9CRYP</name>
<feature type="binding site" evidence="11">
    <location>
        <position position="110"/>
    </location>
    <ligand>
        <name>FAD</name>
        <dbReference type="ChEBI" id="CHEBI:57692"/>
    </ligand>
</feature>
<evidence type="ECO:0000256" key="6">
    <source>
        <dbReference type="ARBA" id="ARBA00022827"/>
    </source>
</evidence>
<feature type="binding site" evidence="11">
    <location>
        <position position="108"/>
    </location>
    <ligand>
        <name>FAD</name>
        <dbReference type="ChEBI" id="CHEBI:57692"/>
    </ligand>
</feature>
<feature type="binding site" evidence="11">
    <location>
        <position position="149"/>
    </location>
    <ligand>
        <name>FAD</name>
        <dbReference type="ChEBI" id="CHEBI:57692"/>
    </ligand>
</feature>
<dbReference type="GO" id="GO:0005741">
    <property type="term" value="C:mitochondrial outer membrane"/>
    <property type="evidence" value="ECO:0007669"/>
    <property type="project" value="UniProtKB-SubCell"/>
</dbReference>
<comment type="cofactor">
    <cofactor evidence="1 11 12">
        <name>FAD</name>
        <dbReference type="ChEBI" id="CHEBI:57692"/>
    </cofactor>
</comment>
<dbReference type="PRINTS" id="PR00406">
    <property type="entry name" value="CYTB5RDTASE"/>
</dbReference>
<dbReference type="InterPro" id="IPR017938">
    <property type="entry name" value="Riboflavin_synthase-like_b-brl"/>
</dbReference>
<dbReference type="AlphaFoldDB" id="A0A7S0YZ56"/>
<evidence type="ECO:0000256" key="13">
    <source>
        <dbReference type="SAM" id="MobiDB-lite"/>
    </source>
</evidence>
<dbReference type="PROSITE" id="PS51384">
    <property type="entry name" value="FAD_FR"/>
    <property type="match status" value="1"/>
</dbReference>
<comment type="catalytic activity">
    <reaction evidence="12">
        <text>2 Fe(III)-[cytochrome b5] + NADH = 2 Fe(II)-[cytochrome b5] + NAD(+) + H(+)</text>
        <dbReference type="Rhea" id="RHEA:46680"/>
        <dbReference type="Rhea" id="RHEA-COMP:10438"/>
        <dbReference type="Rhea" id="RHEA-COMP:10439"/>
        <dbReference type="ChEBI" id="CHEBI:15378"/>
        <dbReference type="ChEBI" id="CHEBI:29033"/>
        <dbReference type="ChEBI" id="CHEBI:29034"/>
        <dbReference type="ChEBI" id="CHEBI:57540"/>
        <dbReference type="ChEBI" id="CHEBI:57945"/>
        <dbReference type="EC" id="1.6.2.2"/>
    </reaction>
</comment>
<keyword evidence="5" id="KW-0496">Mitochondrion</keyword>
<feature type="binding site" evidence="11">
    <location>
        <position position="127"/>
    </location>
    <ligand>
        <name>FAD</name>
        <dbReference type="ChEBI" id="CHEBI:57692"/>
    </ligand>
</feature>